<gene>
    <name evidence="1" type="ORF">C491_17999</name>
</gene>
<sequence length="107" mass="12155">MVGTFTVDLRDGRSVPFDEIVVLERKNGTWIRCIRDEPSRREQLPETTKYYRLETDVERIVIEPNGESYETSLSPGAEADAPDGVVALLEEADEELADDETVQRLLE</sequence>
<proteinExistence type="predicted"/>
<dbReference type="Proteomes" id="UP000011688">
    <property type="component" value="Unassembled WGS sequence"/>
</dbReference>
<accession>L9WYH6</accession>
<dbReference type="EMBL" id="AOIB01000036">
    <property type="protein sequence ID" value="ELY54520.1"/>
    <property type="molecule type" value="Genomic_DNA"/>
</dbReference>
<dbReference type="RefSeq" id="WP_005558740.1">
    <property type="nucleotide sequence ID" value="NZ_AOIB01000036.1"/>
</dbReference>
<name>L9WYH6_9EURY</name>
<comment type="caution">
    <text evidence="1">The sequence shown here is derived from an EMBL/GenBank/DDBJ whole genome shotgun (WGS) entry which is preliminary data.</text>
</comment>
<dbReference type="AlphaFoldDB" id="L9WYH6"/>
<keyword evidence="2" id="KW-1185">Reference proteome</keyword>
<reference evidence="1 2" key="1">
    <citation type="journal article" date="2014" name="PLoS Genet.">
        <title>Phylogenetically driven sequencing of extremely halophilic archaea reveals strategies for static and dynamic osmo-response.</title>
        <authorList>
            <person name="Becker E.A."/>
            <person name="Seitzer P.M."/>
            <person name="Tritt A."/>
            <person name="Larsen D."/>
            <person name="Krusor M."/>
            <person name="Yao A.I."/>
            <person name="Wu D."/>
            <person name="Madern D."/>
            <person name="Eisen J.A."/>
            <person name="Darling A.E."/>
            <person name="Facciotti M.T."/>
        </authorList>
    </citation>
    <scope>NUCLEOTIDE SEQUENCE [LARGE SCALE GENOMIC DNA]</scope>
    <source>
        <strain evidence="1 2">DSM 10524</strain>
    </source>
</reference>
<organism evidence="1 2">
    <name type="scientific">Natronococcus amylolyticus DSM 10524</name>
    <dbReference type="NCBI Taxonomy" id="1227497"/>
    <lineage>
        <taxon>Archaea</taxon>
        <taxon>Methanobacteriati</taxon>
        <taxon>Methanobacteriota</taxon>
        <taxon>Stenosarchaea group</taxon>
        <taxon>Halobacteria</taxon>
        <taxon>Halobacteriales</taxon>
        <taxon>Natrialbaceae</taxon>
        <taxon>Natronococcus</taxon>
    </lineage>
</organism>
<evidence type="ECO:0000313" key="1">
    <source>
        <dbReference type="EMBL" id="ELY54520.1"/>
    </source>
</evidence>
<protein>
    <submittedName>
        <fullName evidence="1">Uncharacterized protein</fullName>
    </submittedName>
</protein>
<evidence type="ECO:0000313" key="2">
    <source>
        <dbReference type="Proteomes" id="UP000011688"/>
    </source>
</evidence>